<evidence type="ECO:0000313" key="2">
    <source>
        <dbReference type="Proteomes" id="UP000198968"/>
    </source>
</evidence>
<dbReference type="NCBIfam" id="NF038335">
    <property type="entry name" value="YPO0640_fam"/>
    <property type="match status" value="1"/>
</dbReference>
<name>A0A1I5EHZ5_9GAMM</name>
<reference evidence="2" key="1">
    <citation type="submission" date="2016-10" db="EMBL/GenBank/DDBJ databases">
        <authorList>
            <person name="Varghese N."/>
            <person name="Submissions S."/>
        </authorList>
    </citation>
    <scope>NUCLEOTIDE SEQUENCE [LARGE SCALE GENOMIC DNA]</scope>
    <source>
        <strain evidence="2">OV426</strain>
    </source>
</reference>
<dbReference type="InterPro" id="IPR037883">
    <property type="entry name" value="Knr4/Smi1-like_sf"/>
</dbReference>
<dbReference type="Proteomes" id="UP000198968">
    <property type="component" value="Unassembled WGS sequence"/>
</dbReference>
<evidence type="ECO:0000313" key="1">
    <source>
        <dbReference type="EMBL" id="SFO11105.1"/>
    </source>
</evidence>
<gene>
    <name evidence="1" type="ORF">SAMN05428971_2946</name>
</gene>
<dbReference type="SUPFAM" id="SSF160631">
    <property type="entry name" value="SMI1/KNR4-like"/>
    <property type="match status" value="1"/>
</dbReference>
<organism evidence="1 2">
    <name type="scientific">Candidatus Pantoea varia</name>
    <dbReference type="NCBI Taxonomy" id="1881036"/>
    <lineage>
        <taxon>Bacteria</taxon>
        <taxon>Pseudomonadati</taxon>
        <taxon>Pseudomonadota</taxon>
        <taxon>Gammaproteobacteria</taxon>
        <taxon>Enterobacterales</taxon>
        <taxon>Erwiniaceae</taxon>
        <taxon>Pantoea</taxon>
    </lineage>
</organism>
<accession>A0A1I5EHZ5</accession>
<dbReference type="OrthoDB" id="6606668at2"/>
<dbReference type="RefSeq" id="WP_090964878.1">
    <property type="nucleotide sequence ID" value="NZ_FOVG01000003.1"/>
</dbReference>
<protein>
    <submittedName>
        <fullName evidence="1">Uncharacterized protein</fullName>
    </submittedName>
</protein>
<dbReference type="AlphaFoldDB" id="A0A1I5EHZ5"/>
<proteinExistence type="predicted"/>
<keyword evidence="2" id="KW-1185">Reference proteome</keyword>
<dbReference type="EMBL" id="FOVG01000003">
    <property type="protein sequence ID" value="SFO11105.1"/>
    <property type="molecule type" value="Genomic_DNA"/>
</dbReference>
<sequence length="168" mass="19337">MNNTIQIMGIFKNLMISDSYPIASPIAPDVITDLKRNPAPMEWDETKRSVYSDIQKLVMNRQDYADMLEVMDGLEYNGLTLYSLTQAENGELAWSNIYIRNIDTRDNDVYVDPNLTDKLLIGEDGMSVFVYSFKEKCFQIRDKASTDYVIEEYETFSDLLSALIDIVK</sequence>